<dbReference type="Proteomes" id="UP000175971">
    <property type="component" value="Unassembled WGS sequence"/>
</dbReference>
<dbReference type="InterPro" id="IPR001932">
    <property type="entry name" value="PPM-type_phosphatase-like_dom"/>
</dbReference>
<keyword evidence="6" id="KW-1185">Reference proteome</keyword>
<dbReference type="RefSeq" id="WP_244210468.1">
    <property type="nucleotide sequence ID" value="NZ_LJGZ01000114.1"/>
</dbReference>
<feature type="region of interest" description="Disordered" evidence="2">
    <location>
        <begin position="120"/>
        <end position="182"/>
    </location>
</feature>
<dbReference type="InterPro" id="IPR036890">
    <property type="entry name" value="HATPase_C_sf"/>
</dbReference>
<evidence type="ECO:0000256" key="2">
    <source>
        <dbReference type="SAM" id="MobiDB-lite"/>
    </source>
</evidence>
<dbReference type="SMART" id="SM00331">
    <property type="entry name" value="PP2C_SIG"/>
    <property type="match status" value="1"/>
</dbReference>
<sequence>MSYADTLAGDGAGKDGPGALDDALLEALFAQSAVGLVVLDPQLRLVRANSLVEGVGTEEYIGLRFTDAFRLDDPDGCERLLRRVLAGDGPVREHLVRGRLRQIPGDRTFLVSAYRLESPTAPAGSAGPGSPAGPASPADPAAPAAPAGSAGLASPDSPADPAGPVSLDSSAGPDSPGGPTIGLLSAVVDVTERERARAREAALAAVRDAVGGSLDVAATCRSFIDALVPGFAGAAVVEVVDEVLRGADPPVGPLPPETPLRRAATGRCATVRTDSGDGPHRGRPVGGTRRLPPRTPYALAVADLRPRLVPLTADTPWLAADPDGAGALARAGAHSLIVVPLTLRGAVLGLLSLYRCGPEEPFDEDDVSLVATAATRAALAIDNARRYEREHLIASTVQRRLLPQAERHQAAVETAHVLLPGRDSGCWFDTIALSGARTALVVGGVAGEGLQSAIAMGQLRTVIQALAGLDLEPEEVLARLKETADRLAGERAALPPSDALQSEELRAGCVYGVYDPFTRTCTVARAGHPAPLAVGPGGRAVALDVPEGPGLFDADGGLFAPAAVTLEEGSVLAFCTGDLLPDEHAEERITRTLADGIGSGRGLQQLGDDIVYALPDDTRSAGAALLLARTGTVSDHRVATWDLAQDRAAPATARLLVRDRLQGWGLDEDTVDATELIVSELVTNAVRYGTPPLRLRLLLDTTLTCEVHDGSTASPHLRHARTVDEGGRGLFIVSRLAAHWGARHGPDGKVLWTEQNLPGSG</sequence>
<evidence type="ECO:0000256" key="1">
    <source>
        <dbReference type="ARBA" id="ARBA00022801"/>
    </source>
</evidence>
<evidence type="ECO:0000259" key="4">
    <source>
        <dbReference type="SMART" id="SM00331"/>
    </source>
</evidence>
<feature type="region of interest" description="Disordered" evidence="2">
    <location>
        <begin position="250"/>
        <end position="292"/>
    </location>
</feature>
<dbReference type="SUPFAM" id="SSF55781">
    <property type="entry name" value="GAF domain-like"/>
    <property type="match status" value="1"/>
</dbReference>
<comment type="caution">
    <text evidence="5">The sequence shown here is derived from an EMBL/GenBank/DDBJ whole genome shotgun (WGS) entry which is preliminary data.</text>
</comment>
<dbReference type="InterPro" id="IPR029016">
    <property type="entry name" value="GAF-like_dom_sf"/>
</dbReference>
<dbReference type="Pfam" id="PF13581">
    <property type="entry name" value="HATPase_c_2"/>
    <property type="match status" value="1"/>
</dbReference>
<dbReference type="Gene3D" id="3.30.565.10">
    <property type="entry name" value="Histidine kinase-like ATPase, C-terminal domain"/>
    <property type="match status" value="1"/>
</dbReference>
<dbReference type="AlphaFoldDB" id="A0A1E7LF70"/>
<dbReference type="Pfam" id="PF01590">
    <property type="entry name" value="GAF"/>
    <property type="match status" value="1"/>
</dbReference>
<dbReference type="InterPro" id="IPR035965">
    <property type="entry name" value="PAS-like_dom_sf"/>
</dbReference>
<dbReference type="GO" id="GO:0016791">
    <property type="term" value="F:phosphatase activity"/>
    <property type="evidence" value="ECO:0007669"/>
    <property type="project" value="TreeGrafter"/>
</dbReference>
<dbReference type="Gene3D" id="3.60.40.10">
    <property type="entry name" value="PPM-type phosphatase domain"/>
    <property type="match status" value="1"/>
</dbReference>
<dbReference type="Gene3D" id="3.30.450.20">
    <property type="entry name" value="PAS domain"/>
    <property type="match status" value="1"/>
</dbReference>
<proteinExistence type="predicted"/>
<dbReference type="Gene3D" id="3.30.450.40">
    <property type="match status" value="1"/>
</dbReference>
<feature type="domain" description="PPM-type phosphatase" evidence="4">
    <location>
        <begin position="409"/>
        <end position="630"/>
    </location>
</feature>
<dbReference type="PATRIC" id="fig|518642.7.peg.8783"/>
<dbReference type="CDD" id="cd16936">
    <property type="entry name" value="HATPase_RsbW-like"/>
    <property type="match status" value="1"/>
</dbReference>
<dbReference type="Pfam" id="PF07228">
    <property type="entry name" value="SpoIIE"/>
    <property type="match status" value="1"/>
</dbReference>
<protein>
    <submittedName>
        <fullName evidence="5">Diguanylate cyclase</fullName>
    </submittedName>
</protein>
<dbReference type="SMART" id="SM00065">
    <property type="entry name" value="GAF"/>
    <property type="match status" value="1"/>
</dbReference>
<feature type="compositionally biased region" description="Low complexity" evidence="2">
    <location>
        <begin position="120"/>
        <end position="164"/>
    </location>
</feature>
<dbReference type="PANTHER" id="PTHR43156:SF2">
    <property type="entry name" value="STAGE II SPORULATION PROTEIN E"/>
    <property type="match status" value="1"/>
</dbReference>
<organism evidence="5 6">
    <name type="scientific">Streptomyces nanshensis</name>
    <dbReference type="NCBI Taxonomy" id="518642"/>
    <lineage>
        <taxon>Bacteria</taxon>
        <taxon>Bacillati</taxon>
        <taxon>Actinomycetota</taxon>
        <taxon>Actinomycetes</taxon>
        <taxon>Kitasatosporales</taxon>
        <taxon>Streptomycetaceae</taxon>
        <taxon>Streptomyces</taxon>
    </lineage>
</organism>
<dbReference type="FunFam" id="3.30.565.10:FF:000028">
    <property type="entry name" value="PAS sensor protein"/>
    <property type="match status" value="1"/>
</dbReference>
<accession>A0A1E7LF70</accession>
<dbReference type="PANTHER" id="PTHR43156">
    <property type="entry name" value="STAGE II SPORULATION PROTEIN E-RELATED"/>
    <property type="match status" value="1"/>
</dbReference>
<feature type="domain" description="GAF" evidence="3">
    <location>
        <begin position="215"/>
        <end position="391"/>
    </location>
</feature>
<evidence type="ECO:0000259" key="3">
    <source>
        <dbReference type="SMART" id="SM00065"/>
    </source>
</evidence>
<dbReference type="InterPro" id="IPR052016">
    <property type="entry name" value="Bact_Sigma-Reg"/>
</dbReference>
<dbReference type="SUPFAM" id="SSF55785">
    <property type="entry name" value="PYP-like sensor domain (PAS domain)"/>
    <property type="match status" value="1"/>
</dbReference>
<dbReference type="SUPFAM" id="SSF55874">
    <property type="entry name" value="ATPase domain of HSP90 chaperone/DNA topoisomerase II/histidine kinase"/>
    <property type="match status" value="1"/>
</dbReference>
<reference evidence="5 6" key="1">
    <citation type="journal article" date="2016" name="Front. Microbiol.">
        <title>Comparative Genomics Analysis of Streptomyces Species Reveals Their Adaptation to the Marine Environment and Their Diversity at the Genomic Level.</title>
        <authorList>
            <person name="Tian X."/>
            <person name="Zhang Z."/>
            <person name="Yang T."/>
            <person name="Chen M."/>
            <person name="Li J."/>
            <person name="Chen F."/>
            <person name="Yang J."/>
            <person name="Li W."/>
            <person name="Zhang B."/>
            <person name="Zhang Z."/>
            <person name="Wu J."/>
            <person name="Zhang C."/>
            <person name="Long L."/>
            <person name="Xiao J."/>
        </authorList>
    </citation>
    <scope>NUCLEOTIDE SEQUENCE [LARGE SCALE GENOMIC DNA]</scope>
    <source>
        <strain evidence="5 6">SCSIO M10372</strain>
    </source>
</reference>
<dbReference type="InterPro" id="IPR003594">
    <property type="entry name" value="HATPase_dom"/>
</dbReference>
<dbReference type="InterPro" id="IPR003018">
    <property type="entry name" value="GAF"/>
</dbReference>
<name>A0A1E7LF70_9ACTN</name>
<keyword evidence="1" id="KW-0378">Hydrolase</keyword>
<dbReference type="InterPro" id="IPR036457">
    <property type="entry name" value="PPM-type-like_dom_sf"/>
</dbReference>
<dbReference type="Pfam" id="PF08448">
    <property type="entry name" value="PAS_4"/>
    <property type="match status" value="1"/>
</dbReference>
<evidence type="ECO:0000313" key="5">
    <source>
        <dbReference type="EMBL" id="OEV14866.1"/>
    </source>
</evidence>
<gene>
    <name evidence="5" type="ORF">AN221_44515</name>
</gene>
<dbReference type="InterPro" id="IPR013656">
    <property type="entry name" value="PAS_4"/>
</dbReference>
<evidence type="ECO:0000313" key="6">
    <source>
        <dbReference type="Proteomes" id="UP000175971"/>
    </source>
</evidence>
<dbReference type="EMBL" id="LJGZ01000114">
    <property type="protein sequence ID" value="OEV14866.1"/>
    <property type="molecule type" value="Genomic_DNA"/>
</dbReference>